<dbReference type="Proteomes" id="UP000789525">
    <property type="component" value="Unassembled WGS sequence"/>
</dbReference>
<reference evidence="1" key="1">
    <citation type="submission" date="2021-06" db="EMBL/GenBank/DDBJ databases">
        <authorList>
            <person name="Kallberg Y."/>
            <person name="Tangrot J."/>
            <person name="Rosling A."/>
        </authorList>
    </citation>
    <scope>NUCLEOTIDE SEQUENCE</scope>
    <source>
        <strain evidence="1">CL356</strain>
    </source>
</reference>
<evidence type="ECO:0000313" key="1">
    <source>
        <dbReference type="EMBL" id="CAG8562656.1"/>
    </source>
</evidence>
<organism evidence="1 2">
    <name type="scientific">Acaulospora colombiana</name>
    <dbReference type="NCBI Taxonomy" id="27376"/>
    <lineage>
        <taxon>Eukaryota</taxon>
        <taxon>Fungi</taxon>
        <taxon>Fungi incertae sedis</taxon>
        <taxon>Mucoromycota</taxon>
        <taxon>Glomeromycotina</taxon>
        <taxon>Glomeromycetes</taxon>
        <taxon>Diversisporales</taxon>
        <taxon>Acaulosporaceae</taxon>
        <taxon>Acaulospora</taxon>
    </lineage>
</organism>
<dbReference type="EMBL" id="CAJVPT010009545">
    <property type="protein sequence ID" value="CAG8562656.1"/>
    <property type="molecule type" value="Genomic_DNA"/>
</dbReference>
<proteinExistence type="predicted"/>
<sequence length="558" mass="62641">MPATGNQKRSIVTPPTSSAKISSTTKKANPKDDDTHHIDDLIKTPPSVKIIPILTYMSYVSLTIRNLLSTLIFNWSMAFTYPLNFFLLITLVPLLSIALLVIEMTLQIGFALGLGKVLDVIGHKWGEDLTPINWWDPKMFSSDTIGIVNDGISALERPLPEASTSFRNVVFNIDIAELLLLMSSIIYERNDKVVHDVYNMMTETHSTDKDLKLAVSRLEESESRIHIQAKLWGLEFISLTELNCLGGPFSGMFCSKEHNFIVVVFKGTTPTDFSDYVIDLMLQRVDASNYVFGEIHEGIYTNLFSQAKIQGVKMNPTSPYITIVEAIRAKAASIVKYRVKKTRVNVWITGHSLGGALASVFFARCLKSPEDLGPNCILRDGYMFGCPAIGNSKFASMFSSYSNQPFDRPSTLWRVVNDTDIIAHLSGFEDITVSQALNKYSLLDYTHVGEEIRFFRSGAKPKSTKDVFRSTSRRILVTNDKSYLSTTMEALLPRGNPLDGELFRQSSDYVKGMWKKACNNPLEYVAMLIPAFYGNHIPAEYFKVMQKARKYFDAHSIG</sequence>
<keyword evidence="2" id="KW-1185">Reference proteome</keyword>
<protein>
    <submittedName>
        <fullName evidence="1">3615_t:CDS:1</fullName>
    </submittedName>
</protein>
<evidence type="ECO:0000313" key="2">
    <source>
        <dbReference type="Proteomes" id="UP000789525"/>
    </source>
</evidence>
<name>A0ACA9M322_9GLOM</name>
<gene>
    <name evidence="1" type="ORF">ACOLOM_LOCUS5295</name>
</gene>
<accession>A0ACA9M322</accession>
<comment type="caution">
    <text evidence="1">The sequence shown here is derived from an EMBL/GenBank/DDBJ whole genome shotgun (WGS) entry which is preliminary data.</text>
</comment>